<dbReference type="GO" id="GO:0016787">
    <property type="term" value="F:hydrolase activity"/>
    <property type="evidence" value="ECO:0007669"/>
    <property type="project" value="UniProtKB-KW"/>
</dbReference>
<keyword evidence="2" id="KW-0547">Nucleotide-binding</keyword>
<keyword evidence="3" id="KW-0378">Hydrolase</keyword>
<dbReference type="PANTHER" id="PTHR11070:SF30">
    <property type="entry name" value="F-BOX DNA HELICASE 1"/>
    <property type="match status" value="1"/>
</dbReference>
<organism evidence="13">
    <name type="scientific">viral metagenome</name>
    <dbReference type="NCBI Taxonomy" id="1070528"/>
    <lineage>
        <taxon>unclassified sequences</taxon>
        <taxon>metagenomes</taxon>
        <taxon>organismal metagenomes</taxon>
    </lineage>
</organism>
<dbReference type="Gene3D" id="3.40.50.300">
    <property type="entry name" value="P-loop containing nucleotide triphosphate hydrolases"/>
    <property type="match status" value="2"/>
</dbReference>
<evidence type="ECO:0000259" key="11">
    <source>
        <dbReference type="PROSITE" id="PS51198"/>
    </source>
</evidence>
<dbReference type="Pfam" id="PF13361">
    <property type="entry name" value="UvrD_C"/>
    <property type="match status" value="1"/>
</dbReference>
<dbReference type="GO" id="GO:0031297">
    <property type="term" value="P:replication fork processing"/>
    <property type="evidence" value="ECO:0007669"/>
    <property type="project" value="TreeGrafter"/>
</dbReference>
<dbReference type="Pfam" id="PF00580">
    <property type="entry name" value="UvrD-helicase"/>
    <property type="match status" value="1"/>
</dbReference>
<evidence type="ECO:0000256" key="8">
    <source>
        <dbReference type="ARBA" id="ARBA00034808"/>
    </source>
</evidence>
<dbReference type="InterPro" id="IPR013986">
    <property type="entry name" value="DExx_box_DNA_helicase_dom_sf"/>
</dbReference>
<evidence type="ECO:0000256" key="1">
    <source>
        <dbReference type="ARBA" id="ARBA00009922"/>
    </source>
</evidence>
<dbReference type="EMBL" id="MN740260">
    <property type="protein sequence ID" value="QHT96615.1"/>
    <property type="molecule type" value="Genomic_DNA"/>
</dbReference>
<evidence type="ECO:0000256" key="7">
    <source>
        <dbReference type="ARBA" id="ARBA00034617"/>
    </source>
</evidence>
<dbReference type="PANTHER" id="PTHR11070">
    <property type="entry name" value="UVRD / RECB / PCRA DNA HELICASE FAMILY MEMBER"/>
    <property type="match status" value="1"/>
</dbReference>
<feature type="domain" description="UvrD-like helicase ATP-binding" evidence="11">
    <location>
        <begin position="50"/>
        <end position="332"/>
    </location>
</feature>
<dbReference type="SUPFAM" id="SSF52540">
    <property type="entry name" value="P-loop containing nucleoside triphosphate hydrolases"/>
    <property type="match status" value="1"/>
</dbReference>
<evidence type="ECO:0000256" key="10">
    <source>
        <dbReference type="SAM" id="Coils"/>
    </source>
</evidence>
<dbReference type="PROSITE" id="PS51198">
    <property type="entry name" value="UVRD_HELICASE_ATP_BIND"/>
    <property type="match status" value="1"/>
</dbReference>
<feature type="domain" description="UvrD-like helicase C-terminal" evidence="12">
    <location>
        <begin position="333"/>
        <end position="593"/>
    </location>
</feature>
<evidence type="ECO:0000256" key="3">
    <source>
        <dbReference type="ARBA" id="ARBA00022801"/>
    </source>
</evidence>
<evidence type="ECO:0000256" key="5">
    <source>
        <dbReference type="ARBA" id="ARBA00022840"/>
    </source>
</evidence>
<evidence type="ECO:0000256" key="9">
    <source>
        <dbReference type="ARBA" id="ARBA00048988"/>
    </source>
</evidence>
<dbReference type="AlphaFoldDB" id="A0A6C0IVZ4"/>
<sequence>MEKIIKKRDKIHKKLKKCQRKIHDLEYELIELERDANEIDQKEIIKQMNLNEQQSKIVDAKQEKENILVLACPGSGKTHTLISRYINLVTNHSSGVNIDPEKILLITFTKKAGQEMENRLKGLIPTKLPHYVGSLHGLGYRLLQRFNKINYTVLDEKDSKLLLRDVIDSTISIDSIEDDDISIIKSKASMIIDQASTSYPINLTNVLAKLNLENYLSVFKNILKNYQETKKKQNLVDFNDLMVLLANFLKTKKAEEFLNSIEYIFFDEYQDVNPIQNFILSMFKEKTNIMVVGDDAQSIYKFRGSDIKYIWNFSDEFKPTETYYLESNYRSTQEIVNFSQSIIKNNHGQFKKKVIAINERSGTKPHVLAFKDVNKVDQYRWIAEDIKKRHNNGVSYSDMVILARKNSLLDKIEYELLSHQIPIVKHLGISLLDKNYIKDFMAFIVILVNNKSSVHWKRILALHSEIGVVKANEIIEFNSDIRLSIKTFVNESTFYKRTIGTLDDVLTTISNTNLIMEKVKHIILYLQFLWKQNKTTYKSANIENMVEDTKILLNYISNTSSLEEFINDLYLNKEVDQDFEESVYLTTVHGSKGLEWEYVYIIDMDSSNFPAVMPKFFNEELDEMEEERRLFYVAASRAKSQLVLTYNADLHPERLCYMSPLLKEVSCDLYIPYGVEDVNITLTGNVSKDVTHYLRYNGFNKIRNMVSNLKFETKGVNKQIDNFANLQKLSKGYYNKVILGNFLDYTISKMILVNFPKEIKHFDLNLIHKQPEFLQSANNKKIYHNYIDKISDWKDILEDIFNISIYKMKVVSEELKDFLLGSEMYKLLCSIEKGLIYFLKKGNANISKIFTHYNITFDLTRGELDLLVDDHLIEIKSSVYQAATLANVSQALIYGYLIEKKEVKINKVSIYNPLMGIMTSFDTKEFNFVKFTTKIYN</sequence>
<keyword evidence="6" id="KW-0413">Isomerase</keyword>
<proteinExistence type="inferred from homology"/>
<dbReference type="GO" id="GO:0005634">
    <property type="term" value="C:nucleus"/>
    <property type="evidence" value="ECO:0007669"/>
    <property type="project" value="TreeGrafter"/>
</dbReference>
<comment type="catalytic activity">
    <reaction evidence="9">
        <text>ATP + H2O = ADP + phosphate + H(+)</text>
        <dbReference type="Rhea" id="RHEA:13065"/>
        <dbReference type="ChEBI" id="CHEBI:15377"/>
        <dbReference type="ChEBI" id="CHEBI:15378"/>
        <dbReference type="ChEBI" id="CHEBI:30616"/>
        <dbReference type="ChEBI" id="CHEBI:43474"/>
        <dbReference type="ChEBI" id="CHEBI:456216"/>
        <dbReference type="EC" id="5.6.2.4"/>
    </reaction>
</comment>
<accession>A0A6C0IVZ4</accession>
<dbReference type="CDD" id="cd17932">
    <property type="entry name" value="DEXQc_UvrD"/>
    <property type="match status" value="1"/>
</dbReference>
<feature type="coiled-coil region" evidence="10">
    <location>
        <begin position="1"/>
        <end position="70"/>
    </location>
</feature>
<keyword evidence="4" id="KW-0347">Helicase</keyword>
<evidence type="ECO:0000259" key="12">
    <source>
        <dbReference type="PROSITE" id="PS51217"/>
    </source>
</evidence>
<protein>
    <recommendedName>
        <fullName evidence="8">DNA 3'-5' helicase</fullName>
        <ecNumber evidence="8">5.6.2.4</ecNumber>
    </recommendedName>
</protein>
<dbReference type="InterPro" id="IPR014016">
    <property type="entry name" value="UvrD-like_ATP-bd"/>
</dbReference>
<dbReference type="GO" id="GO:0000724">
    <property type="term" value="P:double-strand break repair via homologous recombination"/>
    <property type="evidence" value="ECO:0007669"/>
    <property type="project" value="TreeGrafter"/>
</dbReference>
<dbReference type="GO" id="GO:0003677">
    <property type="term" value="F:DNA binding"/>
    <property type="evidence" value="ECO:0007669"/>
    <property type="project" value="InterPro"/>
</dbReference>
<dbReference type="EC" id="5.6.2.4" evidence="8"/>
<evidence type="ECO:0000256" key="2">
    <source>
        <dbReference type="ARBA" id="ARBA00022741"/>
    </source>
</evidence>
<evidence type="ECO:0000256" key="4">
    <source>
        <dbReference type="ARBA" id="ARBA00022806"/>
    </source>
</evidence>
<name>A0A6C0IVZ4_9ZZZZ</name>
<comment type="similarity">
    <text evidence="1">Belongs to the helicase family. UvrD subfamily.</text>
</comment>
<reference evidence="13" key="1">
    <citation type="journal article" date="2020" name="Nature">
        <title>Giant virus diversity and host interactions through global metagenomics.</title>
        <authorList>
            <person name="Schulz F."/>
            <person name="Roux S."/>
            <person name="Paez-Espino D."/>
            <person name="Jungbluth S."/>
            <person name="Walsh D.A."/>
            <person name="Denef V.J."/>
            <person name="McMahon K.D."/>
            <person name="Konstantinidis K.T."/>
            <person name="Eloe-Fadrosh E.A."/>
            <person name="Kyrpides N.C."/>
            <person name="Woyke T."/>
        </authorList>
    </citation>
    <scope>NUCLEOTIDE SEQUENCE</scope>
    <source>
        <strain evidence="13">GVMAG-M-3300024302-11</strain>
    </source>
</reference>
<dbReference type="Gene3D" id="1.10.486.10">
    <property type="entry name" value="PCRA, domain 4"/>
    <property type="match status" value="1"/>
</dbReference>
<dbReference type="GO" id="GO:0043138">
    <property type="term" value="F:3'-5' DNA helicase activity"/>
    <property type="evidence" value="ECO:0007669"/>
    <property type="project" value="UniProtKB-EC"/>
</dbReference>
<dbReference type="PROSITE" id="PS51217">
    <property type="entry name" value="UVRD_HELICASE_CTER"/>
    <property type="match status" value="1"/>
</dbReference>
<dbReference type="Gene3D" id="1.10.10.160">
    <property type="match status" value="1"/>
</dbReference>
<evidence type="ECO:0000313" key="13">
    <source>
        <dbReference type="EMBL" id="QHT96615.1"/>
    </source>
</evidence>
<dbReference type="InterPro" id="IPR027417">
    <property type="entry name" value="P-loop_NTPase"/>
</dbReference>
<evidence type="ECO:0000256" key="6">
    <source>
        <dbReference type="ARBA" id="ARBA00023235"/>
    </source>
</evidence>
<keyword evidence="10" id="KW-0175">Coiled coil</keyword>
<dbReference type="GO" id="GO:0005524">
    <property type="term" value="F:ATP binding"/>
    <property type="evidence" value="ECO:0007669"/>
    <property type="project" value="UniProtKB-KW"/>
</dbReference>
<keyword evidence="5" id="KW-0067">ATP-binding</keyword>
<comment type="catalytic activity">
    <reaction evidence="7">
        <text>Couples ATP hydrolysis with the unwinding of duplex DNA by translocating in the 3'-5' direction.</text>
        <dbReference type="EC" id="5.6.2.4"/>
    </reaction>
</comment>
<dbReference type="InterPro" id="IPR014017">
    <property type="entry name" value="DNA_helicase_UvrD-like_C"/>
</dbReference>
<dbReference type="InterPro" id="IPR000212">
    <property type="entry name" value="DNA_helicase_UvrD/REP"/>
</dbReference>